<dbReference type="Gene3D" id="3.40.710.10">
    <property type="entry name" value="DD-peptidase/beta-lactamase superfamily"/>
    <property type="match status" value="1"/>
</dbReference>
<evidence type="ECO:0000313" key="4">
    <source>
        <dbReference type="Proteomes" id="UP001597414"/>
    </source>
</evidence>
<dbReference type="InterPro" id="IPR001466">
    <property type="entry name" value="Beta-lactam-related"/>
</dbReference>
<evidence type="ECO:0000259" key="2">
    <source>
        <dbReference type="Pfam" id="PF00144"/>
    </source>
</evidence>
<keyword evidence="1" id="KW-0732">Signal</keyword>
<feature type="domain" description="Beta-lactamase-related" evidence="2">
    <location>
        <begin position="28"/>
        <end position="332"/>
    </location>
</feature>
<proteinExistence type="predicted"/>
<dbReference type="InterPro" id="IPR012338">
    <property type="entry name" value="Beta-lactam/transpept-like"/>
</dbReference>
<feature type="signal peptide" evidence="1">
    <location>
        <begin position="1"/>
        <end position="19"/>
    </location>
</feature>
<dbReference type="InterPro" id="IPR050491">
    <property type="entry name" value="AmpC-like"/>
</dbReference>
<dbReference type="SUPFAM" id="SSF56601">
    <property type="entry name" value="beta-lactamase/transpeptidase-like"/>
    <property type="match status" value="1"/>
</dbReference>
<feature type="chain" id="PRO_5046440670" evidence="1">
    <location>
        <begin position="20"/>
        <end position="356"/>
    </location>
</feature>
<dbReference type="Proteomes" id="UP001597414">
    <property type="component" value="Unassembled WGS sequence"/>
</dbReference>
<dbReference type="GO" id="GO:0016787">
    <property type="term" value="F:hydrolase activity"/>
    <property type="evidence" value="ECO:0007669"/>
    <property type="project" value="UniProtKB-KW"/>
</dbReference>
<accession>A0ABW5BDD0</accession>
<reference evidence="4" key="1">
    <citation type="journal article" date="2019" name="Int. J. Syst. Evol. Microbiol.">
        <title>The Global Catalogue of Microorganisms (GCM) 10K type strain sequencing project: providing services to taxonomists for standard genome sequencing and annotation.</title>
        <authorList>
            <consortium name="The Broad Institute Genomics Platform"/>
            <consortium name="The Broad Institute Genome Sequencing Center for Infectious Disease"/>
            <person name="Wu L."/>
            <person name="Ma J."/>
        </authorList>
    </citation>
    <scope>NUCLEOTIDE SEQUENCE [LARGE SCALE GENOMIC DNA]</scope>
    <source>
        <strain evidence="4">KCTC 19812</strain>
    </source>
</reference>
<comment type="caution">
    <text evidence="3">The sequence shown here is derived from an EMBL/GenBank/DDBJ whole genome shotgun (WGS) entry which is preliminary data.</text>
</comment>
<keyword evidence="4" id="KW-1185">Reference proteome</keyword>
<gene>
    <name evidence="3" type="ORF">ACFSKV_15050</name>
</gene>
<sequence>MKNFLSLLLSLLVIFSAKSQDQTDLFMDSVMQVQKIPGAAVVVVKNGEIIKKATYGLANLEWQIPLKESSPFQLASVTKIYTGLLLGKMHQDGLLSVNDPIGLYLDSIPENWKNITIRQLASHQSGIRMIPLENFHELEAALKAAIEGDLEYEPGTKEYYVSTDYAFLNKILQKVTGKSFPDVMNDILLEPLGLFQTGFDQLKDGGLFRTSQLVKGRVSVYGWDSGDYYNSDMRFPDWFYPAGGIYSSIIDLGKVMQILDNEEFITKEIQDMIFGPNPLKGNVTSNFGLGWITEDYQGHKMTWHSGGPALADLIRFPDLKISIIVLTNRRGGFYPFLARGVARYFVDGLVMPEIPK</sequence>
<dbReference type="PANTHER" id="PTHR46825">
    <property type="entry name" value="D-ALANYL-D-ALANINE-CARBOXYPEPTIDASE/ENDOPEPTIDASE AMPH"/>
    <property type="match status" value="1"/>
</dbReference>
<dbReference type="RefSeq" id="WP_380804496.1">
    <property type="nucleotide sequence ID" value="NZ_JBHUIV010000020.1"/>
</dbReference>
<evidence type="ECO:0000256" key="1">
    <source>
        <dbReference type="SAM" id="SignalP"/>
    </source>
</evidence>
<keyword evidence="3" id="KW-0378">Hydrolase</keyword>
<organism evidence="3 4">
    <name type="scientific">Shivajiella indica</name>
    <dbReference type="NCBI Taxonomy" id="872115"/>
    <lineage>
        <taxon>Bacteria</taxon>
        <taxon>Pseudomonadati</taxon>
        <taxon>Bacteroidota</taxon>
        <taxon>Cytophagia</taxon>
        <taxon>Cytophagales</taxon>
        <taxon>Cyclobacteriaceae</taxon>
        <taxon>Shivajiella</taxon>
    </lineage>
</organism>
<dbReference type="Pfam" id="PF00144">
    <property type="entry name" value="Beta-lactamase"/>
    <property type="match status" value="1"/>
</dbReference>
<protein>
    <submittedName>
        <fullName evidence="3">Serine hydrolase domain-containing protein</fullName>
        <ecNumber evidence="3">3.-.-.-</ecNumber>
    </submittedName>
</protein>
<dbReference type="PANTHER" id="PTHR46825:SF9">
    <property type="entry name" value="BETA-LACTAMASE-RELATED DOMAIN-CONTAINING PROTEIN"/>
    <property type="match status" value="1"/>
</dbReference>
<dbReference type="EMBL" id="JBHUIV010000020">
    <property type="protein sequence ID" value="MFD2202893.1"/>
    <property type="molecule type" value="Genomic_DNA"/>
</dbReference>
<dbReference type="EC" id="3.-.-.-" evidence="3"/>
<name>A0ABW5BDD0_9BACT</name>
<evidence type="ECO:0000313" key="3">
    <source>
        <dbReference type="EMBL" id="MFD2202893.1"/>
    </source>
</evidence>